<dbReference type="PANTHER" id="PTHR46601:SF1">
    <property type="entry name" value="ADF-H DOMAIN-CONTAINING PROTEIN"/>
    <property type="match status" value="1"/>
</dbReference>
<organism evidence="1 2">
    <name type="scientific">Biomphalaria glabrata</name>
    <name type="common">Bloodfluke planorb</name>
    <name type="synonym">Freshwater snail</name>
    <dbReference type="NCBI Taxonomy" id="6526"/>
    <lineage>
        <taxon>Eukaryota</taxon>
        <taxon>Metazoa</taxon>
        <taxon>Spiralia</taxon>
        <taxon>Lophotrochozoa</taxon>
        <taxon>Mollusca</taxon>
        <taxon>Gastropoda</taxon>
        <taxon>Heterobranchia</taxon>
        <taxon>Euthyneura</taxon>
        <taxon>Panpulmonata</taxon>
        <taxon>Hygrophila</taxon>
        <taxon>Lymnaeoidea</taxon>
        <taxon>Planorbidae</taxon>
        <taxon>Biomphalaria</taxon>
    </lineage>
</organism>
<gene>
    <name evidence="1" type="primary">106056769</name>
</gene>
<dbReference type="VEuPathDB" id="VectorBase:BGLAX_048621"/>
<reference evidence="1" key="1">
    <citation type="submission" date="2020-05" db="UniProtKB">
        <authorList>
            <consortium name="EnsemblMetazoa"/>
        </authorList>
    </citation>
    <scope>IDENTIFICATION</scope>
    <source>
        <strain evidence="1">BB02</strain>
    </source>
</reference>
<dbReference type="EnsemblMetazoa" id="BGLB036541-RA">
    <property type="protein sequence ID" value="BGLB036541-PA"/>
    <property type="gene ID" value="BGLB036541"/>
</dbReference>
<proteinExistence type="predicted"/>
<accession>A0A2C9LYS9</accession>
<evidence type="ECO:0000313" key="1">
    <source>
        <dbReference type="EnsemblMetazoa" id="BGLB036541-PA"/>
    </source>
</evidence>
<dbReference type="AlphaFoldDB" id="A0A2C9LYS9"/>
<evidence type="ECO:0000313" key="2">
    <source>
        <dbReference type="Proteomes" id="UP000076420"/>
    </source>
</evidence>
<sequence length="103" mass="11808">RDLLSDLQNALEEPTKGTSFVQHLFVAFWQQSQFKICKTNLEENELVMVKDFGENRKAAYAEEVKSAHFGKSQITVHPVVCFYDICHDHHAVKSFTILALNLL</sequence>
<name>A0A2C9LYS9_BIOGL</name>
<dbReference type="PANTHER" id="PTHR46601">
    <property type="entry name" value="ULP_PROTEASE DOMAIN-CONTAINING PROTEIN"/>
    <property type="match status" value="1"/>
</dbReference>
<dbReference type="Proteomes" id="UP000076420">
    <property type="component" value="Unassembled WGS sequence"/>
</dbReference>
<dbReference type="VEuPathDB" id="VectorBase:BGLB036541"/>
<protein>
    <submittedName>
        <fullName evidence="1">Uncharacterized protein</fullName>
    </submittedName>
</protein>
<dbReference type="KEGG" id="bgt:106056769"/>